<dbReference type="EMBL" id="CP017480">
    <property type="protein sequence ID" value="APG06061.1"/>
    <property type="molecule type" value="Genomic_DNA"/>
</dbReference>
<dbReference type="OrthoDB" id="5772941at2"/>
<dbReference type="STRING" id="1440763.BJI69_20600"/>
<keyword evidence="2" id="KW-1185">Reference proteome</keyword>
<dbReference type="RefSeq" id="WP_046966320.1">
    <property type="nucleotide sequence ID" value="NZ_CP017480.1"/>
</dbReference>
<reference evidence="2" key="1">
    <citation type="submission" date="2016-09" db="EMBL/GenBank/DDBJ databases">
        <authorList>
            <person name="Lysoe E."/>
        </authorList>
    </citation>
    <scope>NUCLEOTIDE SEQUENCE [LARGE SCALE GENOMIC DNA]</scope>
    <source>
        <strain evidence="2">LJ96T</strain>
    </source>
</reference>
<dbReference type="PATRIC" id="fig|1440763.5.peg.290"/>
<dbReference type="AlphaFoldDB" id="A0A0G9HKT5"/>
<name>A0A0G9HKT5_9GAMM</name>
<proteinExistence type="predicted"/>
<accession>A0A0G9HKT5</accession>
<organism evidence="1 2">
    <name type="scientific">Luteibacter rhizovicinus DSM 16549</name>
    <dbReference type="NCBI Taxonomy" id="1440763"/>
    <lineage>
        <taxon>Bacteria</taxon>
        <taxon>Pseudomonadati</taxon>
        <taxon>Pseudomonadota</taxon>
        <taxon>Gammaproteobacteria</taxon>
        <taxon>Lysobacterales</taxon>
        <taxon>Rhodanobacteraceae</taxon>
        <taxon>Luteibacter</taxon>
    </lineage>
</organism>
<evidence type="ECO:0000313" key="1">
    <source>
        <dbReference type="EMBL" id="APG06061.1"/>
    </source>
</evidence>
<dbReference type="Proteomes" id="UP000182987">
    <property type="component" value="Chromosome"/>
</dbReference>
<gene>
    <name evidence="1" type="ORF">BJI69_20600</name>
</gene>
<evidence type="ECO:0000313" key="2">
    <source>
        <dbReference type="Proteomes" id="UP000182987"/>
    </source>
</evidence>
<protein>
    <submittedName>
        <fullName evidence="1">Uncharacterized protein</fullName>
    </submittedName>
</protein>
<sequence length="103" mass="11155">MSQLIEFLGKVGSDANLRYGGRDALLQAMDAEGLDLALREPVAAGDVKAMKLTLQGNAAMTDEFRAVQMVTAFHGALMISDFQASQILTDFQATQMGTEFQPR</sequence>
<dbReference type="KEGG" id="lrz:BJI69_20600"/>